<feature type="chain" id="PRO_5012292708" evidence="2">
    <location>
        <begin position="19"/>
        <end position="228"/>
    </location>
</feature>
<feature type="region of interest" description="Disordered" evidence="1">
    <location>
        <begin position="110"/>
        <end position="228"/>
    </location>
</feature>
<organism evidence="3 4">
    <name type="scientific">Ophiocordyceps unilateralis</name>
    <name type="common">Zombie-ant fungus</name>
    <name type="synonym">Torrubia unilateralis</name>
    <dbReference type="NCBI Taxonomy" id="268505"/>
    <lineage>
        <taxon>Eukaryota</taxon>
        <taxon>Fungi</taxon>
        <taxon>Dikarya</taxon>
        <taxon>Ascomycota</taxon>
        <taxon>Pezizomycotina</taxon>
        <taxon>Sordariomycetes</taxon>
        <taxon>Hypocreomycetidae</taxon>
        <taxon>Hypocreales</taxon>
        <taxon>Ophiocordycipitaceae</taxon>
        <taxon>Ophiocordyceps</taxon>
    </lineage>
</organism>
<comment type="caution">
    <text evidence="3">The sequence shown here is derived from an EMBL/GenBank/DDBJ whole genome shotgun (WGS) entry which is preliminary data.</text>
</comment>
<protein>
    <submittedName>
        <fullName evidence="3">Uncharacterized protein</fullName>
    </submittedName>
</protein>
<dbReference type="Proteomes" id="UP000037136">
    <property type="component" value="Unassembled WGS sequence"/>
</dbReference>
<evidence type="ECO:0000256" key="2">
    <source>
        <dbReference type="SAM" id="SignalP"/>
    </source>
</evidence>
<feature type="compositionally biased region" description="Polar residues" evidence="1">
    <location>
        <begin position="193"/>
        <end position="228"/>
    </location>
</feature>
<evidence type="ECO:0000313" key="4">
    <source>
        <dbReference type="Proteomes" id="UP000037136"/>
    </source>
</evidence>
<evidence type="ECO:0000256" key="1">
    <source>
        <dbReference type="SAM" id="MobiDB-lite"/>
    </source>
</evidence>
<keyword evidence="2" id="KW-0732">Signal</keyword>
<evidence type="ECO:0000313" key="3">
    <source>
        <dbReference type="EMBL" id="PFH60054.1"/>
    </source>
</evidence>
<dbReference type="EMBL" id="LAZP02000154">
    <property type="protein sequence ID" value="PFH60054.1"/>
    <property type="molecule type" value="Genomic_DNA"/>
</dbReference>
<keyword evidence="4" id="KW-1185">Reference proteome</keyword>
<feature type="signal peptide" evidence="2">
    <location>
        <begin position="1"/>
        <end position="18"/>
    </location>
</feature>
<feature type="compositionally biased region" description="Polar residues" evidence="1">
    <location>
        <begin position="160"/>
        <end position="171"/>
    </location>
</feature>
<sequence>MFQPLLLALPLLARIAAGSDWASDNADDAACPSIPEIGDDSTVPTKHGARRGRAVHDDGDMDLMVPIDGIPHAYDKSAVAGEPHTDVYTFTFTGQDDHVNSSSMDSTFSGTSTFTGPGTMMPGGRNPGSLTTMTTAVRPPASLASPPTRRPKGSHRTMPASKSQPFQLTTLSSSSSSSRRPKSSRKADASRAGNSPFTQTGPRAQTATAGNQASPGNGMTTVNKPPRP</sequence>
<feature type="region of interest" description="Disordered" evidence="1">
    <location>
        <begin position="34"/>
        <end position="56"/>
    </location>
</feature>
<dbReference type="AlphaFoldDB" id="A0A2A9PFR0"/>
<feature type="compositionally biased region" description="Low complexity" evidence="1">
    <location>
        <begin position="110"/>
        <end position="124"/>
    </location>
</feature>
<reference evidence="3 4" key="2">
    <citation type="journal article" date="2017" name="Sci. Rep.">
        <title>Ant-infecting Ophiocordyceps genomes reveal a high diversity of potential behavioral manipulation genes and a possible major role for enterotoxins.</title>
        <authorList>
            <person name="de Bekker C."/>
            <person name="Ohm R.A."/>
            <person name="Evans H.C."/>
            <person name="Brachmann A."/>
            <person name="Hughes D.P."/>
        </authorList>
    </citation>
    <scope>NUCLEOTIDE SEQUENCE [LARGE SCALE GENOMIC DNA]</scope>
    <source>
        <strain evidence="3 4">SC16a</strain>
    </source>
</reference>
<gene>
    <name evidence="3" type="ORF">XA68_11503</name>
</gene>
<name>A0A2A9PFR0_OPHUN</name>
<reference evidence="3 4" key="1">
    <citation type="journal article" date="2015" name="BMC Genomics">
        <title>Gene expression during zombie ant biting behavior reflects the complexity underlying fungal parasitic behavioral manipulation.</title>
        <authorList>
            <person name="de Bekker C."/>
            <person name="Ohm R.A."/>
            <person name="Loreto R.G."/>
            <person name="Sebastian A."/>
            <person name="Albert I."/>
            <person name="Merrow M."/>
            <person name="Brachmann A."/>
            <person name="Hughes D.P."/>
        </authorList>
    </citation>
    <scope>NUCLEOTIDE SEQUENCE [LARGE SCALE GENOMIC DNA]</scope>
    <source>
        <strain evidence="3 4">SC16a</strain>
    </source>
</reference>
<proteinExistence type="predicted"/>
<accession>A0A2A9PFR0</accession>
<dbReference type="STRING" id="268505.A0A2A9PFR0"/>